<reference evidence="4" key="1">
    <citation type="journal article" date="2019" name="Int. J. Syst. Evol. Microbiol.">
        <title>The Global Catalogue of Microorganisms (GCM) 10K type strain sequencing project: providing services to taxonomists for standard genome sequencing and annotation.</title>
        <authorList>
            <consortium name="The Broad Institute Genomics Platform"/>
            <consortium name="The Broad Institute Genome Sequencing Center for Infectious Disease"/>
            <person name="Wu L."/>
            <person name="Ma J."/>
        </authorList>
    </citation>
    <scope>NUCLEOTIDE SEQUENCE [LARGE SCALE GENOMIC DNA]</scope>
    <source>
        <strain evidence="4">CGMCC 4.1799</strain>
    </source>
</reference>
<dbReference type="PANTHER" id="PTHR38690">
    <property type="entry name" value="PROTEASE-RELATED"/>
    <property type="match status" value="1"/>
</dbReference>
<dbReference type="EMBL" id="JBHSNL010000001">
    <property type="protein sequence ID" value="MFC5544499.1"/>
    <property type="molecule type" value="Genomic_DNA"/>
</dbReference>
<dbReference type="InterPro" id="IPR025263">
    <property type="entry name" value="YhdP_central"/>
</dbReference>
<feature type="transmembrane region" description="Helical" evidence="1">
    <location>
        <begin position="29"/>
        <end position="47"/>
    </location>
</feature>
<gene>
    <name evidence="3" type="ORF">ACFPQA_05535</name>
</gene>
<dbReference type="Proteomes" id="UP001596055">
    <property type="component" value="Unassembled WGS sequence"/>
</dbReference>
<keyword evidence="1" id="KW-1133">Transmembrane helix</keyword>
<dbReference type="PANTHER" id="PTHR38690:SF1">
    <property type="entry name" value="PROTEASE"/>
    <property type="match status" value="1"/>
</dbReference>
<keyword evidence="1" id="KW-0812">Transmembrane</keyword>
<evidence type="ECO:0000313" key="3">
    <source>
        <dbReference type="EMBL" id="MFC5544499.1"/>
    </source>
</evidence>
<evidence type="ECO:0000256" key="1">
    <source>
        <dbReference type="SAM" id="Phobius"/>
    </source>
</evidence>
<sequence>MSSDDHGPSLPDLPAESGPVRWASRLASLIWWLLLGILLLFALYAGIGRQLTSNIDSFRDDLAHQLSIRTGKQVTIGALSARWNWLDPTFLAQDISVAEPESAETVARLQHLRIRPSFLASLLRARLVFEEFEADGLDLTLTQAPSGNVSVKGVQLPAPAQTRLQDLLGLAGEWLSDPYVKLTRLHLRIRDNSDNVRYLDIPQLDLVYSRGLFRASGRAMRAGTTEQLASFSLVGRQFFRGDFTGQLYLDVTSGRLFDSFAEAYDWRGIRIEGFDLGGRAWLTFRDGILEQISGSVQTPYLQLGTGQQSLAPIEDIRAHFGWRRTSGGPGNQEPGSGEWHIRDLQWRWDKTSVPPFSVRVMPKKGADLELVADSLPLEPLRRLFTALPLLPGAADRALNHYKPSGALDKVHLSLTGSGGFAMAGHLNNVAVDAYGGAPGASGLYGQIALDATSGFVQLEPGHGPVMLGFPMLFGDDWSLSDMQGTVAWQLSDETTRVFSHNIGMRYGDRTQLTGAFDLRLEKDGEDNLGLRVGVENGQASMLADFVPVKAVDPGLYEWLTTSITKADITSGVYYGHGPIGRNAPHGAFVSSMWYEFDNASVRYDERWPAVTGARGRVEVHNGKTDVRLTAGETGGLSLSPSHVQVLPAEGGSTIQVDASTEVPGEAIRFWLDQTPLGEMAGSAANGLVYGGRFGLDLGLSIPLAPDRPTEVTARVRTDNGSVSYPDANLIWKDIQGDVTYRTKDGFSGAPIKATFFGEPVTVSLRLGDGNNRLGIRQSGRLEVPRVFRQAGLEALDGLGVTGKLNYVADLSVDAETTSGIRVTSSLDGLKVNWPEPLAKAASEKTPLTVNIDPTAKDGVRVRGTWQDRADFDVLWKKTGFDLTFGSLHLGQSVLKNIDISSLTLSDRWVVTTESDRATGRVVIPKNDDPVKADFENVRLARDDSASGTEPDSLPLDEQLKAFRSLNMGRWPDVDVSIAKLQVNDNTLGSWSFQLRPEPYRLKVNSIQGRLDSLTLLGDLTWSVVSDRQVSRFDGSVTGGALADLQKLFGADIPLTNKKTDIELDVDWPGRPDAFSLRKLSGSVRLRLDDGIILQKNNTAQVFRIFNLLNTDTLWRRLKLDFSDLYERGVAFDAISGKAQIINGLVTLDPELQIVGPSGAFKLSGTTDLGAETLDMGLVVVLPLTQNLPLAALLMGAAAPVGGALFVLDKVLGDPLSKLTSASYSVTGTWSDPKVELRRVFDNGK</sequence>
<proteinExistence type="predicted"/>
<name>A0ABW0RIC1_9GAMM</name>
<evidence type="ECO:0000313" key="4">
    <source>
        <dbReference type="Proteomes" id="UP001596055"/>
    </source>
</evidence>
<protein>
    <submittedName>
        <fullName evidence="3">YhdP family protein</fullName>
    </submittedName>
</protein>
<accession>A0ABW0RIC1</accession>
<organism evidence="3 4">
    <name type="scientific">Marinobacter koreensis</name>
    <dbReference type="NCBI Taxonomy" id="335974"/>
    <lineage>
        <taxon>Bacteria</taxon>
        <taxon>Pseudomonadati</taxon>
        <taxon>Pseudomonadota</taxon>
        <taxon>Gammaproteobacteria</taxon>
        <taxon>Pseudomonadales</taxon>
        <taxon>Marinobacteraceae</taxon>
        <taxon>Marinobacter</taxon>
    </lineage>
</organism>
<keyword evidence="4" id="KW-1185">Reference proteome</keyword>
<keyword evidence="1" id="KW-0472">Membrane</keyword>
<comment type="caution">
    <text evidence="3">The sequence shown here is derived from an EMBL/GenBank/DDBJ whole genome shotgun (WGS) entry which is preliminary data.</text>
</comment>
<dbReference type="InterPro" id="IPR011836">
    <property type="entry name" value="YhdP"/>
</dbReference>
<dbReference type="RefSeq" id="WP_248154498.1">
    <property type="nucleotide sequence ID" value="NZ_JAKZAJ010000001.1"/>
</dbReference>
<feature type="domain" description="YhdP central" evidence="2">
    <location>
        <begin position="22"/>
        <end position="891"/>
    </location>
</feature>
<dbReference type="Pfam" id="PF13116">
    <property type="entry name" value="YhdP"/>
    <property type="match status" value="1"/>
</dbReference>
<evidence type="ECO:0000259" key="2">
    <source>
        <dbReference type="Pfam" id="PF13116"/>
    </source>
</evidence>